<sequence length="88" mass="9900">MKTKTHARIFRHIPFVFLLFIAKIVPIIAIMAAKGTNTIPKKRMPKTAKIQTIIAAVTQSLFFAIVHQSYFLLIFDFAPKTGSLANLK</sequence>
<evidence type="ECO:0000313" key="3">
    <source>
        <dbReference type="Proteomes" id="UP000030418"/>
    </source>
</evidence>
<evidence type="ECO:0000313" key="2">
    <source>
        <dbReference type="EMBL" id="KGQ34785.1"/>
    </source>
</evidence>
<comment type="caution">
    <text evidence="2">The sequence shown here is derived from an EMBL/GenBank/DDBJ whole genome shotgun (WGS) entry which is preliminary data.</text>
</comment>
<feature type="transmembrane region" description="Helical" evidence="1">
    <location>
        <begin position="12"/>
        <end position="33"/>
    </location>
</feature>
<proteinExistence type="predicted"/>
<gene>
    <name evidence="2" type="ORF">P375_00030</name>
</gene>
<keyword evidence="1" id="KW-0472">Membrane</keyword>
<name>A0A0A2XWH9_9PAST</name>
<accession>A0A0A2XWH9</accession>
<reference evidence="2 3" key="1">
    <citation type="submission" date="2014-08" db="EMBL/GenBank/DDBJ databases">
        <title>Chaperone-usher fimbriae in a diverse selection of Gallibacterium genomes.</title>
        <authorList>
            <person name="Kudirkiene E."/>
            <person name="Bager R.J."/>
            <person name="Johnson T.J."/>
            <person name="Bojesen A.M."/>
        </authorList>
    </citation>
    <scope>NUCLEOTIDE SEQUENCE [LARGE SCALE GENOMIC DNA]</scope>
    <source>
        <strain evidence="2 3">CCM5976</strain>
    </source>
</reference>
<dbReference type="AlphaFoldDB" id="A0A0A2XWH9"/>
<dbReference type="Proteomes" id="UP000030418">
    <property type="component" value="Unassembled WGS sequence"/>
</dbReference>
<keyword evidence="3" id="KW-1185">Reference proteome</keyword>
<dbReference type="EMBL" id="JPXY01000001">
    <property type="protein sequence ID" value="KGQ34785.1"/>
    <property type="molecule type" value="Genomic_DNA"/>
</dbReference>
<organism evidence="2 3">
    <name type="scientific">Gallibacterium genomosp. 2</name>
    <dbReference type="NCBI Taxonomy" id="155517"/>
    <lineage>
        <taxon>Bacteria</taxon>
        <taxon>Pseudomonadati</taxon>
        <taxon>Pseudomonadota</taxon>
        <taxon>Gammaproteobacteria</taxon>
        <taxon>Pasteurellales</taxon>
        <taxon>Pasteurellaceae</taxon>
        <taxon>Gallibacterium</taxon>
    </lineage>
</organism>
<feature type="transmembrane region" description="Helical" evidence="1">
    <location>
        <begin position="53"/>
        <end position="78"/>
    </location>
</feature>
<protein>
    <submittedName>
        <fullName evidence="2">Uncharacterized protein</fullName>
    </submittedName>
</protein>
<keyword evidence="1" id="KW-0812">Transmembrane</keyword>
<evidence type="ECO:0000256" key="1">
    <source>
        <dbReference type="SAM" id="Phobius"/>
    </source>
</evidence>
<keyword evidence="1" id="KW-1133">Transmembrane helix</keyword>